<dbReference type="InterPro" id="IPR003033">
    <property type="entry name" value="SCP2_sterol-bd_dom"/>
</dbReference>
<comment type="caution">
    <text evidence="3">The sequence shown here is derived from an EMBL/GenBank/DDBJ whole genome shotgun (WGS) entry which is preliminary data.</text>
</comment>
<proteinExistence type="inferred from homology"/>
<dbReference type="PANTHER" id="PTHR38693:SF1">
    <property type="entry name" value="UBIQUINONE BIOSYNTHESIS ACCESSORY FACTOR UBIJ"/>
    <property type="match status" value="1"/>
</dbReference>
<feature type="domain" description="SCP2" evidence="2">
    <location>
        <begin position="14"/>
        <end position="112"/>
    </location>
</feature>
<dbReference type="SUPFAM" id="SSF55718">
    <property type="entry name" value="SCP-like"/>
    <property type="match status" value="1"/>
</dbReference>
<accession>A0A0D9AVX5</accession>
<dbReference type="EMBL" id="JYHV01000004">
    <property type="protein sequence ID" value="KJH84897.1"/>
    <property type="molecule type" value="Genomic_DNA"/>
</dbReference>
<sequence>MLRAALLAGAERGINRVLRLDPTALPRLAKLSGQIIEVDCIAPDWRLFILADAEGLRLAEDWGIEPDCRLRASAASLMRLATSRNKTAILHGPDVEIEGDSAPLMNLADVLQDLELDWEYEVSRWLGPVAAQLLGSGVRGQAAWARQSAHSLRQDLADYLSEESRALVGIAEAETRFVELDRLKLDLDRLEARVERLNQSLKPDQPE</sequence>
<reference evidence="3 4" key="1">
    <citation type="submission" date="2015-02" db="EMBL/GenBank/DDBJ databases">
        <title>Draft genome sequence of Pseudomonas stutzeri NT0128 isolated from wheat (Triticum turgidum) rhizosphere.</title>
        <authorList>
            <person name="Tovi N."/>
            <person name="Frenk S."/>
            <person name="Hadar Y."/>
            <person name="Minz D."/>
        </authorList>
    </citation>
    <scope>NUCLEOTIDE SEQUENCE [LARGE SCALE GENOMIC DNA]</scope>
    <source>
        <strain evidence="3 4">NT0128</strain>
    </source>
</reference>
<gene>
    <name evidence="1" type="primary">ubiJ</name>
    <name evidence="3" type="ORF">UF78_01355</name>
</gene>
<dbReference type="InterPro" id="IPR036527">
    <property type="entry name" value="SCP2_sterol-bd_dom_sf"/>
</dbReference>
<dbReference type="PATRIC" id="fig|316.101.peg.2014"/>
<name>A0A0D9AVX5_STUST</name>
<dbReference type="PANTHER" id="PTHR38693">
    <property type="entry name" value="UBIQUINONE BIOSYNTHESIS PROTEIN UBIJ"/>
    <property type="match status" value="1"/>
</dbReference>
<evidence type="ECO:0000259" key="2">
    <source>
        <dbReference type="Pfam" id="PF02036"/>
    </source>
</evidence>
<dbReference type="AlphaFoldDB" id="A0A0D9AVX5"/>
<evidence type="ECO:0000313" key="3">
    <source>
        <dbReference type="EMBL" id="KJH84897.1"/>
    </source>
</evidence>
<comment type="function">
    <text evidence="1">Required for ubiquinone (coenzyme Q) biosynthesis. Binds hydrophobic ubiquinone biosynthetic intermediates via its SCP2 domain and is essential for the stability of the Ubi complex. May constitute a docking platform where Ubi enzymes assemble and access their SCP2-bound polyprenyl substrates.</text>
</comment>
<dbReference type="Proteomes" id="UP000032487">
    <property type="component" value="Unassembled WGS sequence"/>
</dbReference>
<dbReference type="Pfam" id="PF02036">
    <property type="entry name" value="SCP2"/>
    <property type="match status" value="1"/>
</dbReference>
<keyword evidence="1" id="KW-0831">Ubiquinone biosynthesis</keyword>
<comment type="similarity">
    <text evidence="1">Belongs to the UbiJ family.</text>
</comment>
<dbReference type="UniPathway" id="UPA00232"/>
<dbReference type="OrthoDB" id="9796077at2"/>
<dbReference type="InterPro" id="IPR038989">
    <property type="entry name" value="UbiJ"/>
</dbReference>
<comment type="subcellular location">
    <subcellularLocation>
        <location evidence="1">Cytoplasm</location>
    </subcellularLocation>
</comment>
<keyword evidence="1" id="KW-0963">Cytoplasm</keyword>
<evidence type="ECO:0000256" key="1">
    <source>
        <dbReference type="HAMAP-Rule" id="MF_02215"/>
    </source>
</evidence>
<protein>
    <recommendedName>
        <fullName evidence="1">Ubiquinone biosynthesis accessory factor UbiJ</fullName>
    </recommendedName>
</protein>
<comment type="pathway">
    <text evidence="1">Cofactor biosynthesis; ubiquinone biosynthesis.</text>
</comment>
<dbReference type="GO" id="GO:0006744">
    <property type="term" value="P:ubiquinone biosynthetic process"/>
    <property type="evidence" value="ECO:0007669"/>
    <property type="project" value="UniProtKB-UniRule"/>
</dbReference>
<organism evidence="3 4">
    <name type="scientific">Stutzerimonas stutzeri</name>
    <name type="common">Pseudomonas stutzeri</name>
    <dbReference type="NCBI Taxonomy" id="316"/>
    <lineage>
        <taxon>Bacteria</taxon>
        <taxon>Pseudomonadati</taxon>
        <taxon>Pseudomonadota</taxon>
        <taxon>Gammaproteobacteria</taxon>
        <taxon>Pseudomonadales</taxon>
        <taxon>Pseudomonadaceae</taxon>
        <taxon>Stutzerimonas</taxon>
    </lineage>
</organism>
<evidence type="ECO:0000313" key="4">
    <source>
        <dbReference type="Proteomes" id="UP000032487"/>
    </source>
</evidence>
<dbReference type="HAMAP" id="MF_02215">
    <property type="entry name" value="UbiJ"/>
    <property type="match status" value="1"/>
</dbReference>
<dbReference type="RefSeq" id="WP_045160228.1">
    <property type="nucleotide sequence ID" value="NZ_JYHV01000004.1"/>
</dbReference>
<dbReference type="GO" id="GO:0005737">
    <property type="term" value="C:cytoplasm"/>
    <property type="evidence" value="ECO:0007669"/>
    <property type="project" value="UniProtKB-SubCell"/>
</dbReference>